<protein>
    <submittedName>
        <fullName evidence="2">Uncharacterized protein</fullName>
    </submittedName>
</protein>
<evidence type="ECO:0000313" key="2">
    <source>
        <dbReference type="EMBL" id="KAJ8438630.1"/>
    </source>
</evidence>
<reference evidence="2" key="1">
    <citation type="submission" date="2022-04" db="EMBL/GenBank/DDBJ databases">
        <title>Carnegiea gigantea Genome sequencing and assembly v2.</title>
        <authorList>
            <person name="Copetti D."/>
            <person name="Sanderson M.J."/>
            <person name="Burquez A."/>
            <person name="Wojciechowski M.F."/>
        </authorList>
    </citation>
    <scope>NUCLEOTIDE SEQUENCE</scope>
    <source>
        <strain evidence="2">SGP5-SGP5p</strain>
        <tissue evidence="2">Aerial part</tissue>
    </source>
</reference>
<accession>A0A9Q1QFH7</accession>
<sequence>MKSVSYTSLASPLEKYNTTNISIEVESADTTHAHNAPLRRWRVGVRTSVYVVEFDRGLGNTIEEEGSRMTPSSAITPPRCGSAKAKSTGATHAANMPLRRWRDSLPASVFMAVLSFPAWFGQIRGLEGRRRKKAVDRRLCRRRVLYMCHPSAMDVMVEVSF</sequence>
<comment type="caution">
    <text evidence="2">The sequence shown here is derived from an EMBL/GenBank/DDBJ whole genome shotgun (WGS) entry which is preliminary data.</text>
</comment>
<proteinExistence type="predicted"/>
<evidence type="ECO:0000256" key="1">
    <source>
        <dbReference type="SAM" id="MobiDB-lite"/>
    </source>
</evidence>
<dbReference type="EMBL" id="JAKOGI010000247">
    <property type="protein sequence ID" value="KAJ8438630.1"/>
    <property type="molecule type" value="Genomic_DNA"/>
</dbReference>
<evidence type="ECO:0000313" key="3">
    <source>
        <dbReference type="Proteomes" id="UP001153076"/>
    </source>
</evidence>
<organism evidence="2 3">
    <name type="scientific">Carnegiea gigantea</name>
    <dbReference type="NCBI Taxonomy" id="171969"/>
    <lineage>
        <taxon>Eukaryota</taxon>
        <taxon>Viridiplantae</taxon>
        <taxon>Streptophyta</taxon>
        <taxon>Embryophyta</taxon>
        <taxon>Tracheophyta</taxon>
        <taxon>Spermatophyta</taxon>
        <taxon>Magnoliopsida</taxon>
        <taxon>eudicotyledons</taxon>
        <taxon>Gunneridae</taxon>
        <taxon>Pentapetalae</taxon>
        <taxon>Caryophyllales</taxon>
        <taxon>Cactineae</taxon>
        <taxon>Cactaceae</taxon>
        <taxon>Cactoideae</taxon>
        <taxon>Echinocereeae</taxon>
        <taxon>Carnegiea</taxon>
    </lineage>
</organism>
<feature type="region of interest" description="Disordered" evidence="1">
    <location>
        <begin position="63"/>
        <end position="88"/>
    </location>
</feature>
<gene>
    <name evidence="2" type="ORF">Cgig2_017968</name>
</gene>
<dbReference type="AlphaFoldDB" id="A0A9Q1QFH7"/>
<dbReference type="Proteomes" id="UP001153076">
    <property type="component" value="Unassembled WGS sequence"/>
</dbReference>
<keyword evidence="3" id="KW-1185">Reference proteome</keyword>
<name>A0A9Q1QFH7_9CARY</name>